<comment type="caution">
    <text evidence="1">The sequence shown here is derived from an EMBL/GenBank/DDBJ whole genome shotgun (WGS) entry which is preliminary data.</text>
</comment>
<dbReference type="Proteomes" id="UP001163603">
    <property type="component" value="Chromosome 4"/>
</dbReference>
<protein>
    <submittedName>
        <fullName evidence="1">Uncharacterized protein</fullName>
    </submittedName>
</protein>
<evidence type="ECO:0000313" key="2">
    <source>
        <dbReference type="Proteomes" id="UP001163603"/>
    </source>
</evidence>
<accession>A0ACC0YV70</accession>
<evidence type="ECO:0000313" key="1">
    <source>
        <dbReference type="EMBL" id="KAJ0042609.1"/>
    </source>
</evidence>
<organism evidence="1 2">
    <name type="scientific">Pistacia integerrima</name>
    <dbReference type="NCBI Taxonomy" id="434235"/>
    <lineage>
        <taxon>Eukaryota</taxon>
        <taxon>Viridiplantae</taxon>
        <taxon>Streptophyta</taxon>
        <taxon>Embryophyta</taxon>
        <taxon>Tracheophyta</taxon>
        <taxon>Spermatophyta</taxon>
        <taxon>Magnoliopsida</taxon>
        <taxon>eudicotyledons</taxon>
        <taxon>Gunneridae</taxon>
        <taxon>Pentapetalae</taxon>
        <taxon>rosids</taxon>
        <taxon>malvids</taxon>
        <taxon>Sapindales</taxon>
        <taxon>Anacardiaceae</taxon>
        <taxon>Pistacia</taxon>
    </lineage>
</organism>
<dbReference type="EMBL" id="CM047739">
    <property type="protein sequence ID" value="KAJ0042609.1"/>
    <property type="molecule type" value="Genomic_DNA"/>
</dbReference>
<proteinExistence type="predicted"/>
<name>A0ACC0YV70_9ROSI</name>
<gene>
    <name evidence="1" type="ORF">Pint_17245</name>
</gene>
<reference evidence="2" key="1">
    <citation type="journal article" date="2023" name="G3 (Bethesda)">
        <title>Genome assembly and association tests identify interacting loci associated with vigor, precocity, and sex in interspecific pistachio rootstocks.</title>
        <authorList>
            <person name="Palmer W."/>
            <person name="Jacygrad E."/>
            <person name="Sagayaradj S."/>
            <person name="Cavanaugh K."/>
            <person name="Han R."/>
            <person name="Bertier L."/>
            <person name="Beede B."/>
            <person name="Kafkas S."/>
            <person name="Golino D."/>
            <person name="Preece J."/>
            <person name="Michelmore R."/>
        </authorList>
    </citation>
    <scope>NUCLEOTIDE SEQUENCE [LARGE SCALE GENOMIC DNA]</scope>
</reference>
<sequence length="173" mass="18774">MQQRHSSASGRPSGTDGSDFSYRMVVDSRYTRVAKGKARLSALIFTQAVIHLIGSVSTYLSTTKEDGPNKLAVSSASLGLISLILGELGRKRSKINFLRVCMLGSSIAILLSIFCVVKANSILEVIRNPSDWEAEKFELVETARVLVGSLVQVFLISTIISLIDNMSPPKRAS</sequence>
<keyword evidence="2" id="KW-1185">Reference proteome</keyword>